<dbReference type="Pfam" id="PF24497">
    <property type="entry name" value="MIT_ATG1"/>
    <property type="match status" value="1"/>
</dbReference>
<dbReference type="GO" id="GO:0004674">
    <property type="term" value="F:protein serine/threonine kinase activity"/>
    <property type="evidence" value="ECO:0007669"/>
    <property type="project" value="InterPro"/>
</dbReference>
<evidence type="ECO:0000313" key="10">
    <source>
        <dbReference type="EMBL" id="KAF8397384.1"/>
    </source>
</evidence>
<dbReference type="FunFam" id="3.30.200.20:FF:000042">
    <property type="entry name" value="Aurora kinase A"/>
    <property type="match status" value="1"/>
</dbReference>
<dbReference type="Proteomes" id="UP000655225">
    <property type="component" value="Unassembled WGS sequence"/>
</dbReference>
<comment type="caution">
    <text evidence="10">The sequence shown here is derived from an EMBL/GenBank/DDBJ whole genome shotgun (WGS) entry which is preliminary data.</text>
</comment>
<dbReference type="Pfam" id="PF00069">
    <property type="entry name" value="Pkinase"/>
    <property type="match status" value="1"/>
</dbReference>
<keyword evidence="4" id="KW-0418">Kinase</keyword>
<dbReference type="FunFam" id="1.10.510.10:FF:000571">
    <property type="entry name" value="Maternal embryonic leucine zipper kinase"/>
    <property type="match status" value="1"/>
</dbReference>
<feature type="domain" description="Protein kinase" evidence="9">
    <location>
        <begin position="17"/>
        <end position="275"/>
    </location>
</feature>
<feature type="region of interest" description="Disordered" evidence="8">
    <location>
        <begin position="280"/>
        <end position="320"/>
    </location>
</feature>
<evidence type="ECO:0000256" key="8">
    <source>
        <dbReference type="SAM" id="MobiDB-lite"/>
    </source>
</evidence>
<evidence type="ECO:0000313" key="11">
    <source>
        <dbReference type="Proteomes" id="UP000655225"/>
    </source>
</evidence>
<feature type="binding site" evidence="7">
    <location>
        <position position="46"/>
    </location>
    <ligand>
        <name>ATP</name>
        <dbReference type="ChEBI" id="CHEBI:30616"/>
    </ligand>
</feature>
<evidence type="ECO:0000259" key="9">
    <source>
        <dbReference type="PROSITE" id="PS50011"/>
    </source>
</evidence>
<dbReference type="PROSITE" id="PS00108">
    <property type="entry name" value="PROTEIN_KINASE_ST"/>
    <property type="match status" value="1"/>
</dbReference>
<dbReference type="PANTHER" id="PTHR24348">
    <property type="entry name" value="SERINE/THREONINE-PROTEIN KINASE UNC-51-RELATED"/>
    <property type="match status" value="1"/>
</dbReference>
<dbReference type="InterPro" id="IPR000719">
    <property type="entry name" value="Prot_kinase_dom"/>
</dbReference>
<feature type="compositionally biased region" description="Low complexity" evidence="8">
    <location>
        <begin position="433"/>
        <end position="443"/>
    </location>
</feature>
<dbReference type="InterPro" id="IPR056281">
    <property type="entry name" value="MIT_ATG1a/b/c"/>
</dbReference>
<dbReference type="GO" id="GO:0010506">
    <property type="term" value="P:regulation of autophagy"/>
    <property type="evidence" value="ECO:0007669"/>
    <property type="project" value="InterPro"/>
</dbReference>
<evidence type="ECO:0000256" key="3">
    <source>
        <dbReference type="ARBA" id="ARBA00022741"/>
    </source>
</evidence>
<sequence length="716" mass="78929">MAMIAQSTGRARVLGDYIVGRQIGSGSFSVVWHARHRVHGTEVAIKEIAMERLSRKLQESLLSEIVILKKINHPNIIRLYDIIEVPGTIHLVLEYCRGGDLSIFIQRHGKVQEATAKHFMQQLAAGLQILRENNLIHRDLKPQNLLLSTNDNQSVLKIADFGFARSLQPRGLAETFCGSPLYMAPEIMQHQKYDAKADLWSVGAILFQLVTGETPFTGNDRLQLLQNIVKSNELLFPPDNKDLTTNCIDLCQKLLRRYPGNVDLSKTTSRMRDGFPLAERSPVRHTEESSQEDCLPFLLGDDSSSPDRGPSFPTRRSSMKSTYGFSLDKKVDKRTEASITSKNMDVASRYSTATRKLENTGFRLDCYQPSDGNLKEPVTAMGLRPVNTPMRVVDSLEFIDQDYVLVSGPPMDVSSSSASASRPRHSPRKSESSRMASISNSSALSAPMPITGASITNTFCIGSVGSQSSAPSGTSQGSMDMVDALEQPSGHCMTRIRSLQQCASAITELVKEKTKAGLQLEAFSIQLVILAIWKQALHICHTQAASAMEGSPTQETSRLRGSTNKKHSSSNVQESVDIVDTQGPAAVSSQIERQFLLEVGQAEELATDLEPNNGSTEMPDAMETIFQFALALGRHGAVDELMGDMESAISLYSRAVRLLVFLLVEAPSLILNPPFSLTNSDRFRLRTYIDVLNNRQGQSRSLRMALLKCEDQQSPP</sequence>
<dbReference type="CDD" id="cd14009">
    <property type="entry name" value="STKc_ATG1_ULK_like"/>
    <property type="match status" value="1"/>
</dbReference>
<protein>
    <recommendedName>
        <fullName evidence="9">Protein kinase domain-containing protein</fullName>
    </recommendedName>
</protein>
<gene>
    <name evidence="10" type="ORF">HHK36_016297</name>
</gene>
<evidence type="ECO:0000256" key="7">
    <source>
        <dbReference type="PROSITE-ProRule" id="PRU10141"/>
    </source>
</evidence>
<evidence type="ECO:0000256" key="2">
    <source>
        <dbReference type="ARBA" id="ARBA00022679"/>
    </source>
</evidence>
<dbReference type="OrthoDB" id="346907at2759"/>
<dbReference type="PANTHER" id="PTHR24348:SF68">
    <property type="entry name" value="SERINE_THREONINE-PROTEIN KINASE ATG1C"/>
    <property type="match status" value="1"/>
</dbReference>
<name>A0A835DEK3_TETSI</name>
<dbReference type="GO" id="GO:0005737">
    <property type="term" value="C:cytoplasm"/>
    <property type="evidence" value="ECO:0007669"/>
    <property type="project" value="TreeGrafter"/>
</dbReference>
<dbReference type="SMART" id="SM00220">
    <property type="entry name" value="S_TKc"/>
    <property type="match status" value="1"/>
</dbReference>
<organism evidence="10 11">
    <name type="scientific">Tetracentron sinense</name>
    <name type="common">Spur-leaf</name>
    <dbReference type="NCBI Taxonomy" id="13715"/>
    <lineage>
        <taxon>Eukaryota</taxon>
        <taxon>Viridiplantae</taxon>
        <taxon>Streptophyta</taxon>
        <taxon>Embryophyta</taxon>
        <taxon>Tracheophyta</taxon>
        <taxon>Spermatophyta</taxon>
        <taxon>Magnoliopsida</taxon>
        <taxon>Trochodendrales</taxon>
        <taxon>Trochodendraceae</taxon>
        <taxon>Tetracentron</taxon>
    </lineage>
</organism>
<dbReference type="AlphaFoldDB" id="A0A835DEK3"/>
<keyword evidence="3 7" id="KW-0547">Nucleotide-binding</keyword>
<dbReference type="EMBL" id="JABCRI010000011">
    <property type="protein sequence ID" value="KAF8397384.1"/>
    <property type="molecule type" value="Genomic_DNA"/>
</dbReference>
<evidence type="ECO:0000256" key="1">
    <source>
        <dbReference type="ARBA" id="ARBA00006234"/>
    </source>
</evidence>
<dbReference type="SUPFAM" id="SSF56112">
    <property type="entry name" value="Protein kinase-like (PK-like)"/>
    <property type="match status" value="1"/>
</dbReference>
<keyword evidence="5 7" id="KW-0067">ATP-binding</keyword>
<proteinExistence type="inferred from homology"/>
<evidence type="ECO:0000256" key="5">
    <source>
        <dbReference type="ARBA" id="ARBA00022840"/>
    </source>
</evidence>
<keyword evidence="11" id="KW-1185">Reference proteome</keyword>
<dbReference type="OMA" id="HIERAFL"/>
<dbReference type="InterPro" id="IPR045269">
    <property type="entry name" value="Atg1-like"/>
</dbReference>
<dbReference type="GO" id="GO:0005524">
    <property type="term" value="F:ATP binding"/>
    <property type="evidence" value="ECO:0007669"/>
    <property type="project" value="UniProtKB-UniRule"/>
</dbReference>
<dbReference type="InterPro" id="IPR008271">
    <property type="entry name" value="Ser/Thr_kinase_AS"/>
</dbReference>
<feature type="compositionally biased region" description="Polar residues" evidence="8">
    <location>
        <begin position="551"/>
        <end position="562"/>
    </location>
</feature>
<dbReference type="InterPro" id="IPR017441">
    <property type="entry name" value="Protein_kinase_ATP_BS"/>
</dbReference>
<dbReference type="PROSITE" id="PS50011">
    <property type="entry name" value="PROTEIN_KINASE_DOM"/>
    <property type="match status" value="1"/>
</dbReference>
<dbReference type="Gene3D" id="1.10.510.10">
    <property type="entry name" value="Transferase(Phosphotransferase) domain 1"/>
    <property type="match status" value="1"/>
</dbReference>
<feature type="region of interest" description="Disordered" evidence="8">
    <location>
        <begin position="410"/>
        <end position="443"/>
    </location>
</feature>
<feature type="compositionally biased region" description="Low complexity" evidence="8">
    <location>
        <begin position="300"/>
        <end position="311"/>
    </location>
</feature>
<evidence type="ECO:0000256" key="4">
    <source>
        <dbReference type="ARBA" id="ARBA00022777"/>
    </source>
</evidence>
<dbReference type="PROSITE" id="PS00107">
    <property type="entry name" value="PROTEIN_KINASE_ATP"/>
    <property type="match status" value="1"/>
</dbReference>
<reference evidence="10 11" key="1">
    <citation type="submission" date="2020-04" db="EMBL/GenBank/DDBJ databases">
        <title>Plant Genome Project.</title>
        <authorList>
            <person name="Zhang R.-G."/>
        </authorList>
    </citation>
    <scope>NUCLEOTIDE SEQUENCE [LARGE SCALE GENOMIC DNA]</scope>
    <source>
        <strain evidence="10">YNK0</strain>
        <tissue evidence="10">Leaf</tissue>
    </source>
</reference>
<comment type="function">
    <text evidence="6">CIPK serine-threonine protein kinases interact with CBL proteins. Binding of a CBL protein to the regulatory NAF domain of CIPK protein lead to the activation of the kinase in a calcium-dependent manner.</text>
</comment>
<keyword evidence="2" id="KW-0808">Transferase</keyword>
<feature type="region of interest" description="Disordered" evidence="8">
    <location>
        <begin position="545"/>
        <end position="575"/>
    </location>
</feature>
<dbReference type="InterPro" id="IPR011009">
    <property type="entry name" value="Kinase-like_dom_sf"/>
</dbReference>
<evidence type="ECO:0000256" key="6">
    <source>
        <dbReference type="ARBA" id="ARBA00058225"/>
    </source>
</evidence>
<comment type="similarity">
    <text evidence="1">Belongs to the protein kinase superfamily. CAMK Ser/Thr protein kinase family. SNF1 subfamily.</text>
</comment>
<accession>A0A835DEK3</accession>